<gene>
    <name evidence="2" type="ORF">Ami103574_15500</name>
</gene>
<sequence>MSIFKNEITIESKAVLEPYLFSYEYRTSGLSFSSLYMWRDQNEFSWEIIGDYMVIAGLSHLEIDKHEYFLFPPLTKTGTYEPESLRKTLEETRRRFKEKDSTFTIRLLPAHMREVIAEACPGTEFIPDRPNYDYLYLKQDLIDLKGRTYHAKKNHLNYFLNNYQYEYVPLTPDMLDTVMVFLEEFNARKNIAPHEMNWLLMETNAMRDVVMNLNKLDYIAGAIVIDGKVEAFSIGGRLGEETVTVHVEKANSQIRGLYPAINNEFCKHLDDSVVYVNREEDMGIENLRKAKLSYKPVELVEKYIVCFKDWV</sequence>
<dbReference type="Pfam" id="PF09924">
    <property type="entry name" value="LPG_synthase_C"/>
    <property type="match status" value="1"/>
</dbReference>
<evidence type="ECO:0000313" key="2">
    <source>
        <dbReference type="EMBL" id="QIB70613.1"/>
    </source>
</evidence>
<reference evidence="2 3" key="1">
    <citation type="submission" date="2020-02" db="EMBL/GenBank/DDBJ databases">
        <authorList>
            <person name="Kim Y.B."/>
            <person name="Roh S.W."/>
        </authorList>
    </citation>
    <scope>NUCLEOTIDE SEQUENCE [LARGE SCALE GENOMIC DNA]</scope>
    <source>
        <strain evidence="2 3">DSM 103574</strain>
    </source>
</reference>
<dbReference type="Gene3D" id="3.40.630.30">
    <property type="match status" value="1"/>
</dbReference>
<dbReference type="PANTHER" id="PTHR41373">
    <property type="entry name" value="DUF2156 DOMAIN-CONTAINING PROTEIN"/>
    <property type="match status" value="1"/>
</dbReference>
<dbReference type="RefSeq" id="WP_163067848.1">
    <property type="nucleotide sequence ID" value="NZ_CP048649.1"/>
</dbReference>
<dbReference type="Proteomes" id="UP000466848">
    <property type="component" value="Chromosome"/>
</dbReference>
<protein>
    <submittedName>
        <fullName evidence="2">DUF2156 domain-containing protein</fullName>
    </submittedName>
</protein>
<dbReference type="KEGG" id="abut:Ami103574_15500"/>
<organism evidence="2 3">
    <name type="scientific">Aminipila butyrica</name>
    <dbReference type="NCBI Taxonomy" id="433296"/>
    <lineage>
        <taxon>Bacteria</taxon>
        <taxon>Bacillati</taxon>
        <taxon>Bacillota</taxon>
        <taxon>Clostridia</taxon>
        <taxon>Peptostreptococcales</taxon>
        <taxon>Anaerovoracaceae</taxon>
        <taxon>Aminipila</taxon>
    </lineage>
</organism>
<dbReference type="InterPro" id="IPR016732">
    <property type="entry name" value="UCP018688"/>
</dbReference>
<evidence type="ECO:0000313" key="3">
    <source>
        <dbReference type="Proteomes" id="UP000466848"/>
    </source>
</evidence>
<keyword evidence="3" id="KW-1185">Reference proteome</keyword>
<evidence type="ECO:0000259" key="1">
    <source>
        <dbReference type="Pfam" id="PF09924"/>
    </source>
</evidence>
<accession>A0A858BXD5</accession>
<dbReference type="EMBL" id="CP048649">
    <property type="protein sequence ID" value="QIB70613.1"/>
    <property type="molecule type" value="Genomic_DNA"/>
</dbReference>
<dbReference type="PIRSF" id="PIRSF018688">
    <property type="entry name" value="UCP018688"/>
    <property type="match status" value="1"/>
</dbReference>
<feature type="domain" description="Phosphatidylglycerol lysyltransferase C-terminal" evidence="1">
    <location>
        <begin position="24"/>
        <end position="305"/>
    </location>
</feature>
<dbReference type="InterPro" id="IPR016181">
    <property type="entry name" value="Acyl_CoA_acyltransferase"/>
</dbReference>
<proteinExistence type="predicted"/>
<dbReference type="SUPFAM" id="SSF55729">
    <property type="entry name" value="Acyl-CoA N-acyltransferases (Nat)"/>
    <property type="match status" value="2"/>
</dbReference>
<dbReference type="InterPro" id="IPR024320">
    <property type="entry name" value="LPG_synthase_C"/>
</dbReference>
<name>A0A858BXD5_9FIRM</name>
<dbReference type="PANTHER" id="PTHR41373:SF1">
    <property type="entry name" value="PHOSPHATIDYLGLYCEROL LYSYLTRANSFERASE C-TERMINAL DOMAIN-CONTAINING PROTEIN"/>
    <property type="match status" value="1"/>
</dbReference>
<dbReference type="AlphaFoldDB" id="A0A858BXD5"/>